<accession>A0A060ZK80</accession>
<dbReference type="AlphaFoldDB" id="A0A060ZK80"/>
<name>A0A060ZK80_9ACTN</name>
<dbReference type="CDD" id="cd00377">
    <property type="entry name" value="ICL_PEPM"/>
    <property type="match status" value="1"/>
</dbReference>
<dbReference type="PANTHER" id="PTHR42905">
    <property type="entry name" value="PHOSPHOENOLPYRUVATE CARBOXYLASE"/>
    <property type="match status" value="1"/>
</dbReference>
<dbReference type="SUPFAM" id="SSF51621">
    <property type="entry name" value="Phosphoenolpyruvate/pyruvate domain"/>
    <property type="match status" value="1"/>
</dbReference>
<dbReference type="InterPro" id="IPR015813">
    <property type="entry name" value="Pyrv/PenolPyrv_kinase-like_dom"/>
</dbReference>
<dbReference type="GO" id="GO:0003824">
    <property type="term" value="F:catalytic activity"/>
    <property type="evidence" value="ECO:0007669"/>
    <property type="project" value="InterPro"/>
</dbReference>
<gene>
    <name evidence="2" type="ORF">SIRAN865</name>
</gene>
<comment type="similarity">
    <text evidence="1">Belongs to the isocitrate lyase/PEP mutase superfamily. PEP mutase family.</text>
</comment>
<proteinExistence type="inferred from homology"/>
<reference evidence="2" key="1">
    <citation type="submission" date="2014-05" db="EMBL/GenBank/DDBJ databases">
        <authorList>
            <person name="Horn Fabian"/>
        </authorList>
    </citation>
    <scope>NUCLEOTIDE SEQUENCE</scope>
</reference>
<dbReference type="RefSeq" id="WP_044567259.1">
    <property type="nucleotide sequence ID" value="NZ_BAABDR010000098.1"/>
</dbReference>
<organism evidence="2">
    <name type="scientific">Streptomyces iranensis</name>
    <dbReference type="NCBI Taxonomy" id="576784"/>
    <lineage>
        <taxon>Bacteria</taxon>
        <taxon>Bacillati</taxon>
        <taxon>Actinomycetota</taxon>
        <taxon>Actinomycetes</taxon>
        <taxon>Kitasatosporales</taxon>
        <taxon>Streptomycetaceae</taxon>
        <taxon>Streptomyces</taxon>
        <taxon>Streptomyces violaceusniger group</taxon>
    </lineage>
</organism>
<evidence type="ECO:0000313" key="2">
    <source>
        <dbReference type="EMBL" id="CDR02669.1"/>
    </source>
</evidence>
<sequence>MANGNLIRAAGAHDALGSALAQQAGFQAVWASSLEVSASRCLPDASVLTMTEYLAAAANMQKAVDIPVVADVDTGFGNNLNVAHMVREYEAAGITAVCIEDKVYPKVNSFAATDHELLPVGTFTRKLATAKAAQQDEDLYVIARTEALINNKGVDEALDRCYAYAEAGADAVLVHSKKKDQGEIVEFLDSWDGRSPVVIVPTTYPQWSADEAEKHGVSMVIYANQGLRATIQALRDAFRTIYDDGTSLGVENAIAPVSDIFALQKLDDWLALEA</sequence>
<dbReference type="InterPro" id="IPR040442">
    <property type="entry name" value="Pyrv_kinase-like_dom_sf"/>
</dbReference>
<dbReference type="InterPro" id="IPR039556">
    <property type="entry name" value="ICL/PEPM"/>
</dbReference>
<dbReference type="EMBL" id="LK022848">
    <property type="protein sequence ID" value="CDR02669.1"/>
    <property type="molecule type" value="Genomic_DNA"/>
</dbReference>
<dbReference type="Pfam" id="PF13714">
    <property type="entry name" value="PEP_mutase"/>
    <property type="match status" value="1"/>
</dbReference>
<evidence type="ECO:0000256" key="1">
    <source>
        <dbReference type="ARBA" id="ARBA00038455"/>
    </source>
</evidence>
<dbReference type="HOGENOM" id="CLU_027389_0_0_11"/>
<protein>
    <submittedName>
        <fullName evidence="2">Carboxyvinyl-carboxyphosphonatephosphorylmutase</fullName>
    </submittedName>
</protein>
<dbReference type="Gene3D" id="3.20.20.60">
    <property type="entry name" value="Phosphoenolpyruvate-binding domains"/>
    <property type="match status" value="1"/>
</dbReference>
<dbReference type="PANTHER" id="PTHR42905:SF7">
    <property type="entry name" value="PHOSPHOENOLPYRUVATE PHOSPHOMUTASE"/>
    <property type="match status" value="1"/>
</dbReference>